<keyword evidence="7 12" id="KW-0720">Serine protease</keyword>
<evidence type="ECO:0000256" key="11">
    <source>
        <dbReference type="ARBA" id="ARBA00038868"/>
    </source>
</evidence>
<dbReference type="ExpressionAtlas" id="A0A6I8UDV5">
    <property type="expression patterns" value="baseline"/>
</dbReference>
<dbReference type="PROSITE" id="PS00135">
    <property type="entry name" value="TRYPSIN_SER"/>
    <property type="match status" value="2"/>
</dbReference>
<evidence type="ECO:0000256" key="7">
    <source>
        <dbReference type="ARBA" id="ARBA00022825"/>
    </source>
</evidence>
<comment type="subcellular location">
    <subcellularLocation>
        <location evidence="1">Secreted</location>
        <location evidence="1">Extracellular space</location>
    </subcellularLocation>
</comment>
<dbReference type="SUPFAM" id="SSF50494">
    <property type="entry name" value="Trypsin-like serine proteases"/>
    <property type="match status" value="2"/>
</dbReference>
<feature type="signal peptide" evidence="13">
    <location>
        <begin position="1"/>
        <end position="16"/>
    </location>
</feature>
<proteinExistence type="inferred from homology"/>
<dbReference type="SMART" id="SM00020">
    <property type="entry name" value="Tryp_SPc"/>
    <property type="match status" value="2"/>
</dbReference>
<evidence type="ECO:0000313" key="16">
    <source>
        <dbReference type="RefSeq" id="XP_001353852.2"/>
    </source>
</evidence>
<dbReference type="InterPro" id="IPR001314">
    <property type="entry name" value="Peptidase_S1A"/>
</dbReference>
<protein>
    <recommendedName>
        <fullName evidence="11">trypsin</fullName>
        <ecNumber evidence="11">3.4.21.4</ecNumber>
    </recommendedName>
</protein>
<organism evidence="15 16">
    <name type="scientific">Drosophila pseudoobscura pseudoobscura</name>
    <name type="common">Fruit fly</name>
    <dbReference type="NCBI Taxonomy" id="46245"/>
    <lineage>
        <taxon>Eukaryota</taxon>
        <taxon>Metazoa</taxon>
        <taxon>Ecdysozoa</taxon>
        <taxon>Arthropoda</taxon>
        <taxon>Hexapoda</taxon>
        <taxon>Insecta</taxon>
        <taxon>Pterygota</taxon>
        <taxon>Neoptera</taxon>
        <taxon>Endopterygota</taxon>
        <taxon>Diptera</taxon>
        <taxon>Brachycera</taxon>
        <taxon>Muscomorpha</taxon>
        <taxon>Ephydroidea</taxon>
        <taxon>Drosophilidae</taxon>
        <taxon>Drosophila</taxon>
        <taxon>Sophophora</taxon>
    </lineage>
</organism>
<dbReference type="PANTHER" id="PTHR24276:SF91">
    <property type="entry name" value="AT26814P-RELATED"/>
    <property type="match status" value="1"/>
</dbReference>
<dbReference type="Proteomes" id="UP000001819">
    <property type="component" value="Chromosome X"/>
</dbReference>
<gene>
    <name evidence="16" type="primary">LOC4813497</name>
</gene>
<dbReference type="InterPro" id="IPR033116">
    <property type="entry name" value="TRYPSIN_SER"/>
</dbReference>
<dbReference type="KEGG" id="dpo:4813497"/>
<dbReference type="GO" id="GO:0006508">
    <property type="term" value="P:proteolysis"/>
    <property type="evidence" value="ECO:0007669"/>
    <property type="project" value="UniProtKB-KW"/>
</dbReference>
<evidence type="ECO:0000256" key="3">
    <source>
        <dbReference type="ARBA" id="ARBA00022525"/>
    </source>
</evidence>
<dbReference type="InterPro" id="IPR043504">
    <property type="entry name" value="Peptidase_S1_PA_chymotrypsin"/>
</dbReference>
<name>A0A6I8UDV5_DROPS</name>
<evidence type="ECO:0000256" key="12">
    <source>
        <dbReference type="RuleBase" id="RU363034"/>
    </source>
</evidence>
<dbReference type="InParanoid" id="A0A6I8UDV5"/>
<feature type="domain" description="Peptidase S1" evidence="14">
    <location>
        <begin position="40"/>
        <end position="269"/>
    </location>
</feature>
<dbReference type="RefSeq" id="XP_001353852.2">
    <property type="nucleotide sequence ID" value="XM_001353816.3"/>
</dbReference>
<keyword evidence="3" id="KW-0964">Secreted</keyword>
<dbReference type="PROSITE" id="PS00134">
    <property type="entry name" value="TRYPSIN_HIS"/>
    <property type="match status" value="2"/>
</dbReference>
<keyword evidence="6 12" id="KW-0378">Hydrolase</keyword>
<feature type="domain" description="Peptidase S1" evidence="14">
    <location>
        <begin position="311"/>
        <end position="542"/>
    </location>
</feature>
<dbReference type="FunFam" id="2.40.10.10:FF:000043">
    <property type="entry name" value="serine proteases 1/2"/>
    <property type="match status" value="2"/>
</dbReference>
<comment type="similarity">
    <text evidence="2">Belongs to the peptidase S1 family.</text>
</comment>
<accession>A0A6I8UDV5</accession>
<dbReference type="GO" id="GO:0005576">
    <property type="term" value="C:extracellular region"/>
    <property type="evidence" value="ECO:0007669"/>
    <property type="project" value="UniProtKB-SubCell"/>
</dbReference>
<dbReference type="PRINTS" id="PR00722">
    <property type="entry name" value="CHYMOTRYPSIN"/>
</dbReference>
<comment type="catalytic activity">
    <reaction evidence="10">
        <text>Preferential cleavage: Arg-|-Xaa, Lys-|-Xaa.</text>
        <dbReference type="EC" id="3.4.21.4"/>
    </reaction>
</comment>
<sequence>MKVLVVLALALATASAGVLPKTLPVHPRDRIVSPSIEGRITNGKDAVENQFPYQVSLNFASNSGGWFCGGSIISAEWVLTAAHCTSGASSVVVGYGATVRTAPKLTQTVTSSNFIQHASYNSIILRNDISLIKTPAVAFTAAINKVALPAISSSYSTYAGQTAVASGFGKTSDASNSVASHLQYAELTVIANSLCEQTFGSLIVTDRVICVGTYNGVSTCNGDSGGPLALDGTQIGVVSFGSSSGCEVGSPAGFTRVTYYLDWIAQNTGISGFNMRVLAVLVIAGIALAAALEEAVPVKDMPVGKNVNGRITMGYPATEGKVPYIVNLVFSNEIGASWFCGGSIIDHTWVLTAAHCTHGASSVKISYGSVWRNQPQFTHVVQQGDIVQHEAYSTTTINNDISLIRTPHVDFSSLVNKVELPRYEDRYNNYYGWWGLLSGWGKTSDSSGVADYLNCVDIQIADNSVCEAHYGTTTITPNHVCIATPENKGSCSGDSGGPLVLHDGNRQVAIVSFGSSAGCLSNSPKGMTRVTSYLDWIRDHTGISY</sequence>
<dbReference type="Bgee" id="FBgn0079695">
    <property type="expression patterns" value="Expressed in adult organism and 1 other cell type or tissue"/>
</dbReference>
<keyword evidence="15" id="KW-1185">Reference proteome</keyword>
<dbReference type="InterPro" id="IPR050430">
    <property type="entry name" value="Peptidase_S1"/>
</dbReference>
<keyword evidence="4 12" id="KW-0645">Protease</keyword>
<evidence type="ECO:0000256" key="8">
    <source>
        <dbReference type="ARBA" id="ARBA00023145"/>
    </source>
</evidence>
<dbReference type="AlphaFoldDB" id="A0A6I8UDV5"/>
<keyword evidence="9" id="KW-1015">Disulfide bond</keyword>
<dbReference type="FunFam" id="2.40.10.10:FF:000025">
    <property type="entry name" value="serine proteases 1/2"/>
    <property type="match status" value="2"/>
</dbReference>
<keyword evidence="5 13" id="KW-0732">Signal</keyword>
<evidence type="ECO:0000256" key="2">
    <source>
        <dbReference type="ARBA" id="ARBA00007664"/>
    </source>
</evidence>
<dbReference type="InterPro" id="IPR018114">
    <property type="entry name" value="TRYPSIN_HIS"/>
</dbReference>
<dbReference type="InterPro" id="IPR009003">
    <property type="entry name" value="Peptidase_S1_PA"/>
</dbReference>
<evidence type="ECO:0000256" key="13">
    <source>
        <dbReference type="SAM" id="SignalP"/>
    </source>
</evidence>
<dbReference type="EC" id="3.4.21.4" evidence="11"/>
<reference evidence="16" key="1">
    <citation type="submission" date="2025-08" db="UniProtKB">
        <authorList>
            <consortium name="RefSeq"/>
        </authorList>
    </citation>
    <scope>IDENTIFICATION</scope>
    <source>
        <strain evidence="16">MV-25-SWS-2005</strain>
        <tissue evidence="16">Whole body</tissue>
    </source>
</reference>
<dbReference type="CDD" id="cd00190">
    <property type="entry name" value="Tryp_SPc"/>
    <property type="match status" value="2"/>
</dbReference>
<keyword evidence="8" id="KW-0865">Zymogen</keyword>
<dbReference type="PANTHER" id="PTHR24276">
    <property type="entry name" value="POLYSERASE-RELATED"/>
    <property type="match status" value="1"/>
</dbReference>
<evidence type="ECO:0000256" key="4">
    <source>
        <dbReference type="ARBA" id="ARBA00022670"/>
    </source>
</evidence>
<evidence type="ECO:0000259" key="14">
    <source>
        <dbReference type="PROSITE" id="PS50240"/>
    </source>
</evidence>
<evidence type="ECO:0000256" key="6">
    <source>
        <dbReference type="ARBA" id="ARBA00022801"/>
    </source>
</evidence>
<evidence type="ECO:0000313" key="15">
    <source>
        <dbReference type="Proteomes" id="UP000001819"/>
    </source>
</evidence>
<feature type="chain" id="PRO_5026336333" description="trypsin" evidence="13">
    <location>
        <begin position="17"/>
        <end position="545"/>
    </location>
</feature>
<dbReference type="Pfam" id="PF00089">
    <property type="entry name" value="Trypsin"/>
    <property type="match status" value="2"/>
</dbReference>
<dbReference type="Gene3D" id="2.40.10.10">
    <property type="entry name" value="Trypsin-like serine proteases"/>
    <property type="match status" value="4"/>
</dbReference>
<dbReference type="InterPro" id="IPR001254">
    <property type="entry name" value="Trypsin_dom"/>
</dbReference>
<evidence type="ECO:0000256" key="9">
    <source>
        <dbReference type="ARBA" id="ARBA00023157"/>
    </source>
</evidence>
<evidence type="ECO:0000256" key="1">
    <source>
        <dbReference type="ARBA" id="ARBA00004239"/>
    </source>
</evidence>
<evidence type="ECO:0000256" key="5">
    <source>
        <dbReference type="ARBA" id="ARBA00022729"/>
    </source>
</evidence>
<evidence type="ECO:0000256" key="10">
    <source>
        <dbReference type="ARBA" id="ARBA00036320"/>
    </source>
</evidence>
<dbReference type="PROSITE" id="PS50240">
    <property type="entry name" value="TRYPSIN_DOM"/>
    <property type="match status" value="2"/>
</dbReference>
<dbReference type="GO" id="GO:0004252">
    <property type="term" value="F:serine-type endopeptidase activity"/>
    <property type="evidence" value="ECO:0007669"/>
    <property type="project" value="UniProtKB-EC"/>
</dbReference>